<evidence type="ECO:0000256" key="2">
    <source>
        <dbReference type="ARBA" id="ARBA00023008"/>
    </source>
</evidence>
<dbReference type="AlphaFoldDB" id="A0A1I6SMW5"/>
<dbReference type="RefSeq" id="WP_176392036.1">
    <property type="nucleotide sequence ID" value="NZ_FPAA01000007.1"/>
</dbReference>
<dbReference type="PROSITE" id="PS51352">
    <property type="entry name" value="THIOREDOXIN_2"/>
    <property type="match status" value="1"/>
</dbReference>
<name>A0A1I6SMW5_9BACL</name>
<reference evidence="7" key="1">
    <citation type="submission" date="2016-10" db="EMBL/GenBank/DDBJ databases">
        <authorList>
            <person name="Varghese N."/>
            <person name="Submissions S."/>
        </authorList>
    </citation>
    <scope>NUCLEOTIDE SEQUENCE [LARGE SCALE GENOMIC DNA]</scope>
    <source>
        <strain evidence="7">DSM 45789</strain>
    </source>
</reference>
<proteinExistence type="inferred from homology"/>
<sequence>MKPTTLLILAALIVGVGWWNLGEEKNHALPSASDKIGANSLPVPEFSYHDQNGKAFGRKDVLGKVWIADMIFTRCPDVCSPMTANMSRLQKKLSESGLDDVQLVSFSVDPLYDTSPVLKRYGKNLHADFDNWSFLTHDSENQMERFLQTAFGATIVRKDPKETEGQLVINHSALFYLMDKEGKVMATYNAMQPDVERIINDVRSLQ</sequence>
<dbReference type="PANTHER" id="PTHR12151:SF25">
    <property type="entry name" value="LINALOOL DEHYDRATASE_ISOMERASE DOMAIN-CONTAINING PROTEIN"/>
    <property type="match status" value="1"/>
</dbReference>
<evidence type="ECO:0000256" key="3">
    <source>
        <dbReference type="PIRSR" id="PIRSR603782-1"/>
    </source>
</evidence>
<dbReference type="PANTHER" id="PTHR12151">
    <property type="entry name" value="ELECTRON TRANSPORT PROTIN SCO1/SENC FAMILY MEMBER"/>
    <property type="match status" value="1"/>
</dbReference>
<dbReference type="Proteomes" id="UP000198660">
    <property type="component" value="Unassembled WGS sequence"/>
</dbReference>
<feature type="binding site" evidence="3">
    <location>
        <position position="75"/>
    </location>
    <ligand>
        <name>Cu cation</name>
        <dbReference type="ChEBI" id="CHEBI:23378"/>
    </ligand>
</feature>
<dbReference type="InterPro" id="IPR036249">
    <property type="entry name" value="Thioredoxin-like_sf"/>
</dbReference>
<evidence type="ECO:0000256" key="1">
    <source>
        <dbReference type="ARBA" id="ARBA00010996"/>
    </source>
</evidence>
<dbReference type="InterPro" id="IPR003782">
    <property type="entry name" value="SCO1/SenC"/>
</dbReference>
<dbReference type="CDD" id="cd02968">
    <property type="entry name" value="SCO"/>
    <property type="match status" value="1"/>
</dbReference>
<keyword evidence="3" id="KW-0479">Metal-binding</keyword>
<keyword evidence="2 3" id="KW-0186">Copper</keyword>
<protein>
    <submittedName>
        <fullName evidence="6">Protein SCO1/2</fullName>
    </submittedName>
</protein>
<keyword evidence="7" id="KW-1185">Reference proteome</keyword>
<organism evidence="6 7">
    <name type="scientific">Marininema halotolerans</name>
    <dbReference type="NCBI Taxonomy" id="1155944"/>
    <lineage>
        <taxon>Bacteria</taxon>
        <taxon>Bacillati</taxon>
        <taxon>Bacillota</taxon>
        <taxon>Bacilli</taxon>
        <taxon>Bacillales</taxon>
        <taxon>Thermoactinomycetaceae</taxon>
        <taxon>Marininema</taxon>
    </lineage>
</organism>
<dbReference type="EMBL" id="FPAA01000007">
    <property type="protein sequence ID" value="SFS78287.1"/>
    <property type="molecule type" value="Genomic_DNA"/>
</dbReference>
<accession>A0A1I6SMW5</accession>
<feature type="domain" description="Thioredoxin" evidence="5">
    <location>
        <begin position="37"/>
        <end position="206"/>
    </location>
</feature>
<gene>
    <name evidence="6" type="ORF">SAMN05444972_107209</name>
</gene>
<dbReference type="GO" id="GO:0046872">
    <property type="term" value="F:metal ion binding"/>
    <property type="evidence" value="ECO:0007669"/>
    <property type="project" value="UniProtKB-KW"/>
</dbReference>
<evidence type="ECO:0000313" key="6">
    <source>
        <dbReference type="EMBL" id="SFS78287.1"/>
    </source>
</evidence>
<feature type="binding site" evidence="3">
    <location>
        <position position="79"/>
    </location>
    <ligand>
        <name>Cu cation</name>
        <dbReference type="ChEBI" id="CHEBI:23378"/>
    </ligand>
</feature>
<keyword evidence="4" id="KW-1015">Disulfide bond</keyword>
<feature type="binding site" evidence="3">
    <location>
        <position position="171"/>
    </location>
    <ligand>
        <name>Cu cation</name>
        <dbReference type="ChEBI" id="CHEBI:23378"/>
    </ligand>
</feature>
<evidence type="ECO:0000256" key="4">
    <source>
        <dbReference type="PIRSR" id="PIRSR603782-2"/>
    </source>
</evidence>
<evidence type="ECO:0000259" key="5">
    <source>
        <dbReference type="PROSITE" id="PS51352"/>
    </source>
</evidence>
<dbReference type="SUPFAM" id="SSF52833">
    <property type="entry name" value="Thioredoxin-like"/>
    <property type="match status" value="1"/>
</dbReference>
<comment type="similarity">
    <text evidence="1">Belongs to the SCO1/2 family.</text>
</comment>
<dbReference type="Gene3D" id="3.40.30.10">
    <property type="entry name" value="Glutaredoxin"/>
    <property type="match status" value="1"/>
</dbReference>
<evidence type="ECO:0000313" key="7">
    <source>
        <dbReference type="Proteomes" id="UP000198660"/>
    </source>
</evidence>
<dbReference type="InterPro" id="IPR013766">
    <property type="entry name" value="Thioredoxin_domain"/>
</dbReference>
<dbReference type="Pfam" id="PF02630">
    <property type="entry name" value="SCO1-SenC"/>
    <property type="match status" value="1"/>
</dbReference>
<feature type="disulfide bond" description="Redox-active" evidence="4">
    <location>
        <begin position="75"/>
        <end position="79"/>
    </location>
</feature>